<dbReference type="AlphaFoldDB" id="A0A561SJ77"/>
<accession>A0A561SJ77</accession>
<protein>
    <submittedName>
        <fullName evidence="5">Short-subunit dehydrogenase</fullName>
    </submittedName>
</protein>
<keyword evidence="2" id="KW-0560">Oxidoreductase</keyword>
<dbReference type="Proteomes" id="UP000321261">
    <property type="component" value="Unassembled WGS sequence"/>
</dbReference>
<dbReference type="PRINTS" id="PR00081">
    <property type="entry name" value="GDHRDH"/>
</dbReference>
<organism evidence="5 6">
    <name type="scientific">Pseudonocardia hierapolitana</name>
    <dbReference type="NCBI Taxonomy" id="1128676"/>
    <lineage>
        <taxon>Bacteria</taxon>
        <taxon>Bacillati</taxon>
        <taxon>Actinomycetota</taxon>
        <taxon>Actinomycetes</taxon>
        <taxon>Pseudonocardiales</taxon>
        <taxon>Pseudonocardiaceae</taxon>
        <taxon>Pseudonocardia</taxon>
    </lineage>
</organism>
<evidence type="ECO:0000256" key="1">
    <source>
        <dbReference type="ARBA" id="ARBA00006484"/>
    </source>
</evidence>
<evidence type="ECO:0000256" key="3">
    <source>
        <dbReference type="RuleBase" id="RU000363"/>
    </source>
</evidence>
<keyword evidence="6" id="KW-1185">Reference proteome</keyword>
<gene>
    <name evidence="5" type="ORF">FHX44_11815</name>
</gene>
<sequence length="252" mass="26761">MQGATRIEGSVALVTGANRGIGRAITEALLARGAEKVYATARDPKTLAVLQERYGSRVVALRLDVTDADQVAEVAREATDVDVLINNAGAFEPTELTDEAIVDVARREMEVNYFGALRMLQRFGDTLVRRGGVIVNVGSAAGLTNVPLQPTYSASKAAQHSLTQASRALLAGRGVTVHGVYPGPVDTDMTKDLPPQFEKTAPEDVANEVLDGVEAGTEDIFPDPFAMAFGEQFHSSPKSVERQMAAIVAIPA</sequence>
<dbReference type="InterPro" id="IPR057326">
    <property type="entry name" value="KR_dom"/>
</dbReference>
<evidence type="ECO:0000313" key="5">
    <source>
        <dbReference type="EMBL" id="TWF74931.1"/>
    </source>
</evidence>
<dbReference type="SMART" id="SM00822">
    <property type="entry name" value="PKS_KR"/>
    <property type="match status" value="1"/>
</dbReference>
<dbReference type="OrthoDB" id="3212478at2"/>
<dbReference type="SUPFAM" id="SSF51735">
    <property type="entry name" value="NAD(P)-binding Rossmann-fold domains"/>
    <property type="match status" value="1"/>
</dbReference>
<reference evidence="5 6" key="1">
    <citation type="submission" date="2019-06" db="EMBL/GenBank/DDBJ databases">
        <title>Sequencing the genomes of 1000 actinobacteria strains.</title>
        <authorList>
            <person name="Klenk H.-P."/>
        </authorList>
    </citation>
    <scope>NUCLEOTIDE SEQUENCE [LARGE SCALE GENOMIC DNA]</scope>
    <source>
        <strain evidence="5 6">DSM 45671</strain>
    </source>
</reference>
<dbReference type="GO" id="GO:0016020">
    <property type="term" value="C:membrane"/>
    <property type="evidence" value="ECO:0007669"/>
    <property type="project" value="TreeGrafter"/>
</dbReference>
<dbReference type="InterPro" id="IPR002347">
    <property type="entry name" value="SDR_fam"/>
</dbReference>
<evidence type="ECO:0000259" key="4">
    <source>
        <dbReference type="SMART" id="SM00822"/>
    </source>
</evidence>
<dbReference type="Pfam" id="PF00106">
    <property type="entry name" value="adh_short"/>
    <property type="match status" value="1"/>
</dbReference>
<dbReference type="RefSeq" id="WP_147254223.1">
    <property type="nucleotide sequence ID" value="NZ_VIWU01000001.1"/>
</dbReference>
<comment type="caution">
    <text evidence="5">The sequence shown here is derived from an EMBL/GenBank/DDBJ whole genome shotgun (WGS) entry which is preliminary data.</text>
</comment>
<dbReference type="NCBIfam" id="NF006118">
    <property type="entry name" value="PRK08264.1-4"/>
    <property type="match status" value="1"/>
</dbReference>
<evidence type="ECO:0000256" key="2">
    <source>
        <dbReference type="ARBA" id="ARBA00023002"/>
    </source>
</evidence>
<proteinExistence type="inferred from homology"/>
<dbReference type="InterPro" id="IPR036291">
    <property type="entry name" value="NAD(P)-bd_dom_sf"/>
</dbReference>
<dbReference type="PRINTS" id="PR00080">
    <property type="entry name" value="SDRFAMILY"/>
</dbReference>
<feature type="domain" description="Ketoreductase" evidence="4">
    <location>
        <begin position="10"/>
        <end position="181"/>
    </location>
</feature>
<dbReference type="PANTHER" id="PTHR44196">
    <property type="entry name" value="DEHYDROGENASE/REDUCTASE SDR FAMILY MEMBER 7B"/>
    <property type="match status" value="1"/>
</dbReference>
<dbReference type="GO" id="GO:0016491">
    <property type="term" value="F:oxidoreductase activity"/>
    <property type="evidence" value="ECO:0007669"/>
    <property type="project" value="UniProtKB-KW"/>
</dbReference>
<dbReference type="Gene3D" id="3.40.50.720">
    <property type="entry name" value="NAD(P)-binding Rossmann-like Domain"/>
    <property type="match status" value="1"/>
</dbReference>
<evidence type="ECO:0000313" key="6">
    <source>
        <dbReference type="Proteomes" id="UP000321261"/>
    </source>
</evidence>
<comment type="similarity">
    <text evidence="1 3">Belongs to the short-chain dehydrogenases/reductases (SDR) family.</text>
</comment>
<name>A0A561SJ77_9PSEU</name>
<dbReference type="EMBL" id="VIWU01000001">
    <property type="protein sequence ID" value="TWF74931.1"/>
    <property type="molecule type" value="Genomic_DNA"/>
</dbReference>
<dbReference type="PANTHER" id="PTHR44196:SF1">
    <property type="entry name" value="DEHYDROGENASE_REDUCTASE SDR FAMILY MEMBER 7B"/>
    <property type="match status" value="1"/>
</dbReference>